<keyword evidence="4" id="KW-1185">Reference proteome</keyword>
<dbReference type="CDD" id="cd03801">
    <property type="entry name" value="GT4_PimA-like"/>
    <property type="match status" value="1"/>
</dbReference>
<name>A0A229NV23_9BACL</name>
<dbReference type="InterPro" id="IPR001296">
    <property type="entry name" value="Glyco_trans_1"/>
</dbReference>
<protein>
    <submittedName>
        <fullName evidence="3">Group 1 glycosyl transferase</fullName>
    </submittedName>
</protein>
<organism evidence="3 4">
    <name type="scientific">Paenibacillus herberti</name>
    <dbReference type="NCBI Taxonomy" id="1619309"/>
    <lineage>
        <taxon>Bacteria</taxon>
        <taxon>Bacillati</taxon>
        <taxon>Bacillota</taxon>
        <taxon>Bacilli</taxon>
        <taxon>Bacillales</taxon>
        <taxon>Paenibacillaceae</taxon>
        <taxon>Paenibacillus</taxon>
    </lineage>
</organism>
<dbReference type="PANTHER" id="PTHR45947:SF3">
    <property type="entry name" value="SULFOQUINOVOSYL TRANSFERASE SQD2"/>
    <property type="match status" value="1"/>
</dbReference>
<evidence type="ECO:0000313" key="3">
    <source>
        <dbReference type="EMBL" id="OXM13722.1"/>
    </source>
</evidence>
<feature type="domain" description="Glycosyltransferase subfamily 4-like N-terminal" evidence="2">
    <location>
        <begin position="15"/>
        <end position="187"/>
    </location>
</feature>
<dbReference type="InterPro" id="IPR028098">
    <property type="entry name" value="Glyco_trans_4-like_N"/>
</dbReference>
<reference evidence="3 4" key="1">
    <citation type="submission" date="2017-07" db="EMBL/GenBank/DDBJ databases">
        <title>Paenibacillus herberti R33 genome sequencing and assembly.</title>
        <authorList>
            <person name="Su W."/>
        </authorList>
    </citation>
    <scope>NUCLEOTIDE SEQUENCE [LARGE SCALE GENOMIC DNA]</scope>
    <source>
        <strain evidence="3 4">R33</strain>
    </source>
</reference>
<dbReference type="Pfam" id="PF13439">
    <property type="entry name" value="Glyco_transf_4"/>
    <property type="match status" value="1"/>
</dbReference>
<comment type="caution">
    <text evidence="3">The sequence shown here is derived from an EMBL/GenBank/DDBJ whole genome shotgun (WGS) entry which is preliminary data.</text>
</comment>
<dbReference type="Proteomes" id="UP000215145">
    <property type="component" value="Unassembled WGS sequence"/>
</dbReference>
<dbReference type="Gene3D" id="3.40.50.2000">
    <property type="entry name" value="Glycogen Phosphorylase B"/>
    <property type="match status" value="2"/>
</dbReference>
<dbReference type="OrthoDB" id="9787617at2"/>
<dbReference type="Pfam" id="PF00534">
    <property type="entry name" value="Glycos_transf_1"/>
    <property type="match status" value="1"/>
</dbReference>
<evidence type="ECO:0000313" key="4">
    <source>
        <dbReference type="Proteomes" id="UP000215145"/>
    </source>
</evidence>
<dbReference type="RefSeq" id="WP_089526424.1">
    <property type="nucleotide sequence ID" value="NZ_NMUQ01000003.1"/>
</dbReference>
<dbReference type="SUPFAM" id="SSF53756">
    <property type="entry name" value="UDP-Glycosyltransferase/glycogen phosphorylase"/>
    <property type="match status" value="1"/>
</dbReference>
<evidence type="ECO:0000259" key="1">
    <source>
        <dbReference type="Pfam" id="PF00534"/>
    </source>
</evidence>
<dbReference type="EMBL" id="NMUQ01000003">
    <property type="protein sequence ID" value="OXM13722.1"/>
    <property type="molecule type" value="Genomic_DNA"/>
</dbReference>
<accession>A0A229NV23</accession>
<proteinExistence type="predicted"/>
<dbReference type="GO" id="GO:0016757">
    <property type="term" value="F:glycosyltransferase activity"/>
    <property type="evidence" value="ECO:0007669"/>
    <property type="project" value="InterPro"/>
</dbReference>
<dbReference type="InterPro" id="IPR050194">
    <property type="entry name" value="Glycosyltransferase_grp1"/>
</dbReference>
<keyword evidence="3" id="KW-0808">Transferase</keyword>
<feature type="domain" description="Glycosyl transferase family 1" evidence="1">
    <location>
        <begin position="194"/>
        <end position="361"/>
    </location>
</feature>
<dbReference type="PANTHER" id="PTHR45947">
    <property type="entry name" value="SULFOQUINOVOSYL TRANSFERASE SQD2"/>
    <property type="match status" value="1"/>
</dbReference>
<sequence>MNILTTGMGWIDHTPGGLNRYFADYTLAMQQQGHNIRALVTAGGEKISAPPYMEEVLTQSDKTGTWDRVRAFRTAAAQTKKQWRPDVYNPHFALYASLIGRGQLPANIPIVTHFHGPWAKESMIEDKSSFSAQQINYQIKKKVESLAYNRSNRFIVLSEYFSSLLQQDYGIPGNIVHIVPGAVDTERFKPSSNRQQLRKELGFHENDRVLFCVRRLVRRMGIDRLIHAMSEISAQVPEAILIIAGDGTMRDELKALSAKLELTDKIRFVGRVSNEELVQWYQAADVSVVPTVTLEGFGLVTVEALACGTPVVGTPNGGTKEILQQFDSNLLFDDDTPEAMSSRIISLLKSEKGLPERERCRSHVMERYTWEKIANGVSDVFHLAAEDSLRRA</sequence>
<evidence type="ECO:0000259" key="2">
    <source>
        <dbReference type="Pfam" id="PF13439"/>
    </source>
</evidence>
<gene>
    <name evidence="3" type="ORF">CGZ75_22145</name>
</gene>
<dbReference type="AlphaFoldDB" id="A0A229NV23"/>